<gene>
    <name evidence="8" type="primary">dapF</name>
    <name evidence="10" type="ORF">BKA23_2138</name>
</gene>
<evidence type="ECO:0000256" key="8">
    <source>
        <dbReference type="HAMAP-Rule" id="MF_00197"/>
    </source>
</evidence>
<feature type="active site" description="Proton donor" evidence="8">
    <location>
        <position position="86"/>
    </location>
</feature>
<evidence type="ECO:0000313" key="11">
    <source>
        <dbReference type="Proteomes" id="UP000318297"/>
    </source>
</evidence>
<dbReference type="InterPro" id="IPR001653">
    <property type="entry name" value="DAP_epimerase_DapF"/>
</dbReference>
<evidence type="ECO:0000313" key="10">
    <source>
        <dbReference type="EMBL" id="TWE13309.1"/>
    </source>
</evidence>
<feature type="active site" description="Proton acceptor" evidence="8">
    <location>
        <position position="228"/>
    </location>
</feature>
<feature type="binding site" evidence="8">
    <location>
        <begin position="87"/>
        <end position="88"/>
    </location>
    <ligand>
        <name>substrate</name>
    </ligand>
</feature>
<reference evidence="10 11" key="1">
    <citation type="submission" date="2019-06" db="EMBL/GenBank/DDBJ databases">
        <title>Sequencing the genomes of 1000 actinobacteria strains.</title>
        <authorList>
            <person name="Klenk H.-P."/>
        </authorList>
    </citation>
    <scope>NUCLEOTIDE SEQUENCE [LARGE SCALE GENOMIC DNA]</scope>
    <source>
        <strain evidence="10 11">DSM 19560</strain>
    </source>
</reference>
<evidence type="ECO:0000256" key="5">
    <source>
        <dbReference type="ARBA" id="ARBA00023154"/>
    </source>
</evidence>
<sequence length="290" mass="30876">MVTTLRFAKGHGTLNDFVLLPPDDDAPDLDAREVTFLCDRRSGIGADGLIRVVPIALAPEEIRDDSGEAQWFMDYRNHDGSIAEMCGNGTRVFAKYLVDHHLVSGSEFDIATRAGVKRVLTVGDGFSTDLGPWRLTRPAEAAERGMDSVVQVVGAPVPLPALSLDLGNPHTVVALPQDVDLGGLDLSAAPHIDPHPEHGSNVEFVRAVEPGQVSMRVHERGAGETRSCGTGAAAAAIATWWWAGQPLDQLAWNVDVPGGRLGVRIDGDRVWLSGPAALVAEGTVTLPPRP</sequence>
<comment type="pathway">
    <text evidence="1 8">Amino-acid biosynthesis; L-lysine biosynthesis via DAP pathway; DL-2,6-diaminopimelate from LL-2,6-diaminopimelate: step 1/1.</text>
</comment>
<feature type="binding site" evidence="8">
    <location>
        <position position="77"/>
    </location>
    <ligand>
        <name>substrate</name>
    </ligand>
</feature>
<keyword evidence="6 8" id="KW-0413">Isomerase</keyword>
<dbReference type="HAMAP" id="MF_00197">
    <property type="entry name" value="DAP_epimerase"/>
    <property type="match status" value="1"/>
</dbReference>
<feature type="binding site" evidence="8">
    <location>
        <position position="15"/>
    </location>
    <ligand>
        <name>substrate</name>
    </ligand>
</feature>
<feature type="site" description="Could be important to modulate the pK values of the two catalytic cysteine residues" evidence="8">
    <location>
        <position position="219"/>
    </location>
</feature>
<organism evidence="10 11">
    <name type="scientific">Rudaeicoccus suwonensis</name>
    <dbReference type="NCBI Taxonomy" id="657409"/>
    <lineage>
        <taxon>Bacteria</taxon>
        <taxon>Bacillati</taxon>
        <taxon>Actinomycetota</taxon>
        <taxon>Actinomycetes</taxon>
        <taxon>Micrococcales</taxon>
        <taxon>Dermacoccaceae</taxon>
        <taxon>Rudaeicoccus</taxon>
    </lineage>
</organism>
<dbReference type="GO" id="GO:0005829">
    <property type="term" value="C:cytosol"/>
    <property type="evidence" value="ECO:0007669"/>
    <property type="project" value="TreeGrafter"/>
</dbReference>
<feature type="site" description="Could be important to modulate the pK values of the two catalytic cysteine residues" evidence="8">
    <location>
        <position position="170"/>
    </location>
</feature>
<comment type="caution">
    <text evidence="10">The sequence shown here is derived from an EMBL/GenBank/DDBJ whole genome shotgun (WGS) entry which is preliminary data.</text>
</comment>
<dbReference type="Gene3D" id="3.10.310.10">
    <property type="entry name" value="Diaminopimelate Epimerase, Chain A, domain 1"/>
    <property type="match status" value="2"/>
</dbReference>
<feature type="binding site" evidence="8">
    <location>
        <position position="201"/>
    </location>
    <ligand>
        <name>substrate</name>
    </ligand>
</feature>
<feature type="binding site" evidence="8">
    <location>
        <begin position="229"/>
        <end position="230"/>
    </location>
    <ligand>
        <name>substrate</name>
    </ligand>
</feature>
<keyword evidence="4 8" id="KW-0028">Amino-acid biosynthesis</keyword>
<dbReference type="GO" id="GO:0008837">
    <property type="term" value="F:diaminopimelate epimerase activity"/>
    <property type="evidence" value="ECO:0007669"/>
    <property type="project" value="UniProtKB-UniRule"/>
</dbReference>
<feature type="active site" evidence="9">
    <location>
        <position position="86"/>
    </location>
</feature>
<dbReference type="Proteomes" id="UP000318297">
    <property type="component" value="Unassembled WGS sequence"/>
</dbReference>
<dbReference type="EC" id="5.1.1.7" evidence="3 8"/>
<dbReference type="PANTHER" id="PTHR31689">
    <property type="entry name" value="DIAMINOPIMELATE EPIMERASE, CHLOROPLASTIC"/>
    <property type="match status" value="1"/>
</dbReference>
<dbReference type="Pfam" id="PF01678">
    <property type="entry name" value="DAP_epimerase"/>
    <property type="match status" value="2"/>
</dbReference>
<feature type="binding site" evidence="8">
    <location>
        <position position="168"/>
    </location>
    <ligand>
        <name>substrate</name>
    </ligand>
</feature>
<dbReference type="UniPathway" id="UPA00034">
    <property type="reaction ID" value="UER00025"/>
</dbReference>
<proteinExistence type="inferred from homology"/>
<comment type="subcellular location">
    <subcellularLocation>
        <location evidence="8">Cytoplasm</location>
    </subcellularLocation>
</comment>
<dbReference type="EMBL" id="VIVQ01000001">
    <property type="protein sequence ID" value="TWE13309.1"/>
    <property type="molecule type" value="Genomic_DNA"/>
</dbReference>
<accession>A0A561ECI7</accession>
<keyword evidence="5 8" id="KW-0457">Lysine biosynthesis</keyword>
<evidence type="ECO:0000256" key="7">
    <source>
        <dbReference type="ARBA" id="ARBA00051712"/>
    </source>
</evidence>
<evidence type="ECO:0000256" key="2">
    <source>
        <dbReference type="ARBA" id="ARBA00010219"/>
    </source>
</evidence>
<dbReference type="GO" id="GO:0009089">
    <property type="term" value="P:lysine biosynthetic process via diaminopimelate"/>
    <property type="evidence" value="ECO:0007669"/>
    <property type="project" value="UniProtKB-UniRule"/>
</dbReference>
<protein>
    <recommendedName>
        <fullName evidence="3 8">Diaminopimelate epimerase</fullName>
        <shortName evidence="8">DAP epimerase</shortName>
        <ecNumber evidence="3 8">5.1.1.7</ecNumber>
    </recommendedName>
    <alternativeName>
        <fullName evidence="8">PLP-independent amino acid racemase</fullName>
    </alternativeName>
</protein>
<feature type="binding site" evidence="8">
    <location>
        <begin position="219"/>
        <end position="220"/>
    </location>
    <ligand>
        <name>substrate</name>
    </ligand>
</feature>
<keyword evidence="8" id="KW-0963">Cytoplasm</keyword>
<comment type="catalytic activity">
    <reaction evidence="7 8">
        <text>(2S,6S)-2,6-diaminopimelate = meso-2,6-diaminopimelate</text>
        <dbReference type="Rhea" id="RHEA:15393"/>
        <dbReference type="ChEBI" id="CHEBI:57609"/>
        <dbReference type="ChEBI" id="CHEBI:57791"/>
        <dbReference type="EC" id="5.1.1.7"/>
    </reaction>
</comment>
<dbReference type="PROSITE" id="PS01326">
    <property type="entry name" value="DAP_EPIMERASE"/>
    <property type="match status" value="1"/>
</dbReference>
<dbReference type="NCBIfam" id="TIGR00652">
    <property type="entry name" value="DapF"/>
    <property type="match status" value="1"/>
</dbReference>
<evidence type="ECO:0000256" key="6">
    <source>
        <dbReference type="ARBA" id="ARBA00023235"/>
    </source>
</evidence>
<comment type="function">
    <text evidence="8">Catalyzes the stereoinversion of LL-2,6-diaminopimelate (L,L-DAP) to meso-diaminopimelate (meso-DAP), a precursor of L-lysine and an essential component of the bacterial peptidoglycan.</text>
</comment>
<evidence type="ECO:0000256" key="4">
    <source>
        <dbReference type="ARBA" id="ARBA00022605"/>
    </source>
</evidence>
<evidence type="ECO:0000256" key="3">
    <source>
        <dbReference type="ARBA" id="ARBA00013080"/>
    </source>
</evidence>
<name>A0A561ECI7_9MICO</name>
<comment type="subunit">
    <text evidence="8">Homodimer.</text>
</comment>
<keyword evidence="11" id="KW-1185">Reference proteome</keyword>
<dbReference type="SUPFAM" id="SSF54506">
    <property type="entry name" value="Diaminopimelate epimerase-like"/>
    <property type="match status" value="2"/>
</dbReference>
<dbReference type="PANTHER" id="PTHR31689:SF0">
    <property type="entry name" value="DIAMINOPIMELATE EPIMERASE"/>
    <property type="match status" value="1"/>
</dbReference>
<comment type="caution">
    <text evidence="8">Lacks conserved residue(s) required for the propagation of feature annotation.</text>
</comment>
<dbReference type="AlphaFoldDB" id="A0A561ECI7"/>
<comment type="similarity">
    <text evidence="2 8">Belongs to the diaminopimelate epimerase family.</text>
</comment>
<dbReference type="InterPro" id="IPR018510">
    <property type="entry name" value="DAP_epimerase_AS"/>
</dbReference>
<evidence type="ECO:0000256" key="1">
    <source>
        <dbReference type="ARBA" id="ARBA00005196"/>
    </source>
</evidence>
<evidence type="ECO:0000256" key="9">
    <source>
        <dbReference type="PROSITE-ProRule" id="PRU10125"/>
    </source>
</evidence>